<gene>
    <name evidence="2" type="ORF">ACFOW8_15025</name>
</gene>
<dbReference type="RefSeq" id="WP_378551234.1">
    <property type="nucleotide sequence ID" value="NZ_JBHSBA010000007.1"/>
</dbReference>
<dbReference type="EMBL" id="JBHSBA010000007">
    <property type="protein sequence ID" value="MFC4126247.1"/>
    <property type="molecule type" value="Genomic_DNA"/>
</dbReference>
<comment type="caution">
    <text evidence="2">The sequence shown here is derived from an EMBL/GenBank/DDBJ whole genome shotgun (WGS) entry which is preliminary data.</text>
</comment>
<keyword evidence="3" id="KW-1185">Reference proteome</keyword>
<proteinExistence type="predicted"/>
<dbReference type="Proteomes" id="UP001595767">
    <property type="component" value="Unassembled WGS sequence"/>
</dbReference>
<keyword evidence="1" id="KW-1133">Transmembrane helix</keyword>
<evidence type="ECO:0000313" key="3">
    <source>
        <dbReference type="Proteomes" id="UP001595767"/>
    </source>
</evidence>
<protein>
    <submittedName>
        <fullName evidence="2">Uncharacterized protein</fullName>
    </submittedName>
</protein>
<feature type="transmembrane region" description="Helical" evidence="1">
    <location>
        <begin position="53"/>
        <end position="71"/>
    </location>
</feature>
<organism evidence="2 3">
    <name type="scientific">Nocardia rhizosphaerae</name>
    <dbReference type="NCBI Taxonomy" id="1691571"/>
    <lineage>
        <taxon>Bacteria</taxon>
        <taxon>Bacillati</taxon>
        <taxon>Actinomycetota</taxon>
        <taxon>Actinomycetes</taxon>
        <taxon>Mycobacteriales</taxon>
        <taxon>Nocardiaceae</taxon>
        <taxon>Nocardia</taxon>
    </lineage>
</organism>
<evidence type="ECO:0000256" key="1">
    <source>
        <dbReference type="SAM" id="Phobius"/>
    </source>
</evidence>
<keyword evidence="1" id="KW-0812">Transmembrane</keyword>
<reference evidence="3" key="1">
    <citation type="journal article" date="2019" name="Int. J. Syst. Evol. Microbiol.">
        <title>The Global Catalogue of Microorganisms (GCM) 10K type strain sequencing project: providing services to taxonomists for standard genome sequencing and annotation.</title>
        <authorList>
            <consortium name="The Broad Institute Genomics Platform"/>
            <consortium name="The Broad Institute Genome Sequencing Center for Infectious Disease"/>
            <person name="Wu L."/>
            <person name="Ma J."/>
        </authorList>
    </citation>
    <scope>NUCLEOTIDE SEQUENCE [LARGE SCALE GENOMIC DNA]</scope>
    <source>
        <strain evidence="3">CGMCC 4.7204</strain>
    </source>
</reference>
<name>A0ABV8L662_9NOCA</name>
<accession>A0ABV8L662</accession>
<keyword evidence="1" id="KW-0472">Membrane</keyword>
<sequence length="114" mass="12649">MGGDVRLFPWSNRSYSGQNQLNIAKRGGTVVSNQNGSQTVNIVQQQAVRRVRLWYVLAALILVDIVFIWYAQAVYTAVPGDGGDQLRSATGLLLLAATFILARRCIRDLLGQWK</sequence>
<evidence type="ECO:0000313" key="2">
    <source>
        <dbReference type="EMBL" id="MFC4126247.1"/>
    </source>
</evidence>
<feature type="transmembrane region" description="Helical" evidence="1">
    <location>
        <begin position="86"/>
        <end position="106"/>
    </location>
</feature>